<proteinExistence type="predicted"/>
<evidence type="ECO:0000313" key="2">
    <source>
        <dbReference type="Proteomes" id="UP000279909"/>
    </source>
</evidence>
<dbReference type="Proteomes" id="UP000279909">
    <property type="component" value="Unassembled WGS sequence"/>
</dbReference>
<dbReference type="RefSeq" id="WP_122972750.1">
    <property type="nucleotide sequence ID" value="NZ_RHLQ01000035.1"/>
</dbReference>
<dbReference type="EMBL" id="RHLQ01000035">
    <property type="protein sequence ID" value="RNC97894.1"/>
    <property type="molecule type" value="Genomic_DNA"/>
</dbReference>
<comment type="caution">
    <text evidence="1">The sequence shown here is derived from an EMBL/GenBank/DDBJ whole genome shotgun (WGS) entry which is preliminary data.</text>
</comment>
<evidence type="ECO:0000313" key="1">
    <source>
        <dbReference type="EMBL" id="RNC97894.1"/>
    </source>
</evidence>
<organism evidence="1 2">
    <name type="scientific">Lysinibacillus halotolerans</name>
    <dbReference type="NCBI Taxonomy" id="1368476"/>
    <lineage>
        <taxon>Bacteria</taxon>
        <taxon>Bacillati</taxon>
        <taxon>Bacillota</taxon>
        <taxon>Bacilli</taxon>
        <taxon>Bacillales</taxon>
        <taxon>Bacillaceae</taxon>
        <taxon>Lysinibacillus</taxon>
    </lineage>
</organism>
<reference evidence="1 2" key="1">
    <citation type="journal article" date="2014" name="Int. J. Syst. Evol. Microbiol.">
        <title>Lysinibacillus halotolerans sp. nov., isolated from saline-alkaline soil.</title>
        <authorList>
            <person name="Kong D."/>
            <person name="Wang Y."/>
            <person name="Zhao B."/>
            <person name="Li Y."/>
            <person name="Song J."/>
            <person name="Zhai Y."/>
            <person name="Zhang C."/>
            <person name="Wang H."/>
            <person name="Chen X."/>
            <person name="Zhao B."/>
            <person name="Ruan Z."/>
        </authorList>
    </citation>
    <scope>NUCLEOTIDE SEQUENCE [LARGE SCALE GENOMIC DNA]</scope>
    <source>
        <strain evidence="1 2">MCCC 1A12703</strain>
    </source>
</reference>
<sequence length="99" mass="11351">MDIVNYTGQIIYVKTTDDAILLLKVIGNSINQHKSFKVKVLEKNGEIIDEDRVIYSEEITRICILPSEMQQGIELTLSHEPTFTFFDKKLPSHAEIGER</sequence>
<name>A0A3M8H6P5_9BACI</name>
<gene>
    <name evidence="1" type="ORF">EC501_13065</name>
</gene>
<protein>
    <submittedName>
        <fullName evidence="1">Uncharacterized protein</fullName>
    </submittedName>
</protein>
<dbReference type="AlphaFoldDB" id="A0A3M8H6P5"/>
<keyword evidence="2" id="KW-1185">Reference proteome</keyword>
<accession>A0A3M8H6P5</accession>
<dbReference type="OrthoDB" id="9922080at2"/>